<dbReference type="GO" id="GO:0000309">
    <property type="term" value="F:nicotinamide-nucleotide adenylyltransferase activity"/>
    <property type="evidence" value="ECO:0007669"/>
    <property type="project" value="TreeGrafter"/>
</dbReference>
<name>A0A0R3THX9_RODNA</name>
<dbReference type="AlphaFoldDB" id="A0A0R3THX9"/>
<protein>
    <submittedName>
        <fullName evidence="4">CTP_transf_like domain-containing protein</fullName>
    </submittedName>
</protein>
<feature type="compositionally biased region" description="Polar residues" evidence="1">
    <location>
        <begin position="89"/>
        <end position="104"/>
    </location>
</feature>
<dbReference type="PANTHER" id="PTHR12039:SF0">
    <property type="entry name" value="NICOTINAMIDE-NUCLEOTIDE ADENYLYLTRANSFERASE"/>
    <property type="match status" value="1"/>
</dbReference>
<reference evidence="2 3" key="2">
    <citation type="submission" date="2018-11" db="EMBL/GenBank/DDBJ databases">
        <authorList>
            <consortium name="Pathogen Informatics"/>
        </authorList>
    </citation>
    <scope>NUCLEOTIDE SEQUENCE [LARGE SCALE GENOMIC DNA]</scope>
</reference>
<gene>
    <name evidence="2" type="ORF">HNAJ_LOCUS6667</name>
</gene>
<proteinExistence type="predicted"/>
<evidence type="ECO:0000313" key="4">
    <source>
        <dbReference type="WBParaSite" id="HNAJ_0000667001-mRNA-1"/>
    </source>
</evidence>
<organism evidence="4">
    <name type="scientific">Rodentolepis nana</name>
    <name type="common">Dwarf tapeworm</name>
    <name type="synonym">Hymenolepis nana</name>
    <dbReference type="NCBI Taxonomy" id="102285"/>
    <lineage>
        <taxon>Eukaryota</taxon>
        <taxon>Metazoa</taxon>
        <taxon>Spiralia</taxon>
        <taxon>Lophotrochozoa</taxon>
        <taxon>Platyhelminthes</taxon>
        <taxon>Cestoda</taxon>
        <taxon>Eucestoda</taxon>
        <taxon>Cyclophyllidea</taxon>
        <taxon>Hymenolepididae</taxon>
        <taxon>Rodentolepis</taxon>
    </lineage>
</organism>
<dbReference type="STRING" id="102285.A0A0R3THX9"/>
<dbReference type="SUPFAM" id="SSF52374">
    <property type="entry name" value="Nucleotidylyl transferase"/>
    <property type="match status" value="1"/>
</dbReference>
<dbReference type="GO" id="GO:0004515">
    <property type="term" value="F:nicotinate-nucleotide adenylyltransferase activity"/>
    <property type="evidence" value="ECO:0007669"/>
    <property type="project" value="TreeGrafter"/>
</dbReference>
<reference evidence="4" key="1">
    <citation type="submission" date="2017-02" db="UniProtKB">
        <authorList>
            <consortium name="WormBaseParasite"/>
        </authorList>
    </citation>
    <scope>IDENTIFICATION</scope>
</reference>
<dbReference type="Gene3D" id="3.40.50.620">
    <property type="entry name" value="HUPs"/>
    <property type="match status" value="1"/>
</dbReference>
<dbReference type="PANTHER" id="PTHR12039">
    <property type="entry name" value="NICOTINAMIDE MONONUCLEOTIDE ADENYLYLTRANSFERASE"/>
    <property type="match status" value="1"/>
</dbReference>
<dbReference type="InterPro" id="IPR051182">
    <property type="entry name" value="Euk_NMN_adenylyltrnsfrase"/>
</dbReference>
<sequence>MLSTSAPPSSILSPRRQIVVAGVISPTSDGYSKAGLASAESRCRLARLACSTSSDWIAVDSWEASQPNWTPTREVLEHLQARLTRISRQLSSEAGSSMRTNSPEGSKVDNLEDPRFGEPSDETGKNGADQRSVRRALNDTDSSTCNVAKHKLQLLFRGYSCLIIDIPE</sequence>
<dbReference type="Proteomes" id="UP000278807">
    <property type="component" value="Unassembled WGS sequence"/>
</dbReference>
<dbReference type="WBParaSite" id="HNAJ_0000667001-mRNA-1">
    <property type="protein sequence ID" value="HNAJ_0000667001-mRNA-1"/>
    <property type="gene ID" value="HNAJ_0000667001"/>
</dbReference>
<feature type="region of interest" description="Disordered" evidence="1">
    <location>
        <begin position="89"/>
        <end position="140"/>
    </location>
</feature>
<accession>A0A0R3THX9</accession>
<evidence type="ECO:0000313" key="2">
    <source>
        <dbReference type="EMBL" id="VDO02527.1"/>
    </source>
</evidence>
<keyword evidence="3" id="KW-1185">Reference proteome</keyword>
<dbReference type="OrthoDB" id="422187at2759"/>
<dbReference type="EMBL" id="UZAE01007835">
    <property type="protein sequence ID" value="VDO02527.1"/>
    <property type="molecule type" value="Genomic_DNA"/>
</dbReference>
<feature type="compositionally biased region" description="Basic and acidic residues" evidence="1">
    <location>
        <begin position="106"/>
        <end position="124"/>
    </location>
</feature>
<dbReference type="GO" id="GO:0009435">
    <property type="term" value="P:NAD+ biosynthetic process"/>
    <property type="evidence" value="ECO:0007669"/>
    <property type="project" value="TreeGrafter"/>
</dbReference>
<evidence type="ECO:0000256" key="1">
    <source>
        <dbReference type="SAM" id="MobiDB-lite"/>
    </source>
</evidence>
<evidence type="ECO:0000313" key="3">
    <source>
        <dbReference type="Proteomes" id="UP000278807"/>
    </source>
</evidence>
<dbReference type="InterPro" id="IPR014729">
    <property type="entry name" value="Rossmann-like_a/b/a_fold"/>
</dbReference>